<proteinExistence type="predicted"/>
<dbReference type="PANTHER" id="PTHR44051:SF8">
    <property type="entry name" value="GLUTATHIONE S-TRANSFERASE GSTA"/>
    <property type="match status" value="1"/>
</dbReference>
<sequence>MRLIGMLDSPYVRRVAISLTLLDLPFTHESVSVFRHYDHFAGINPVVKAPTLVTDDGVVLMESTLILEHVERLADPARTLVPGEIGRHAQHQRIVGLALATCEKAVQLVYEHQLRPAEKQHAPWIERVRGQLLAACRLLEDDVAGRSGWLLEDRPSQADITTAVAFTFTRNMLPDMVGAGVFPALDAFTARAEALPAFRAAPYDG</sequence>
<dbReference type="InterPro" id="IPR036282">
    <property type="entry name" value="Glutathione-S-Trfase_C_sf"/>
</dbReference>
<name>A0A839Z5T7_9HYPH</name>
<dbReference type="InterPro" id="IPR036249">
    <property type="entry name" value="Thioredoxin-like_sf"/>
</dbReference>
<dbReference type="Pfam" id="PF13417">
    <property type="entry name" value="GST_N_3"/>
    <property type="match status" value="1"/>
</dbReference>
<dbReference type="Proteomes" id="UP000533469">
    <property type="component" value="Unassembled WGS sequence"/>
</dbReference>
<dbReference type="Gene3D" id="1.20.1050.10">
    <property type="match status" value="1"/>
</dbReference>
<dbReference type="CDD" id="cd00570">
    <property type="entry name" value="GST_N_family"/>
    <property type="match status" value="1"/>
</dbReference>
<dbReference type="CDD" id="cd03205">
    <property type="entry name" value="GST_C_6"/>
    <property type="match status" value="1"/>
</dbReference>
<protein>
    <submittedName>
        <fullName evidence="2">Glutathione S-transferase</fullName>
    </submittedName>
</protein>
<dbReference type="InterPro" id="IPR004045">
    <property type="entry name" value="Glutathione_S-Trfase_N"/>
</dbReference>
<comment type="caution">
    <text evidence="2">The sequence shown here is derived from an EMBL/GenBank/DDBJ whole genome shotgun (WGS) entry which is preliminary data.</text>
</comment>
<evidence type="ECO:0000313" key="3">
    <source>
        <dbReference type="Proteomes" id="UP000533469"/>
    </source>
</evidence>
<feature type="domain" description="GST N-terminal" evidence="1">
    <location>
        <begin position="1"/>
        <end position="78"/>
    </location>
</feature>
<gene>
    <name evidence="2" type="ORF">FHS55_000917</name>
</gene>
<dbReference type="GO" id="GO:0016740">
    <property type="term" value="F:transferase activity"/>
    <property type="evidence" value="ECO:0007669"/>
    <property type="project" value="UniProtKB-KW"/>
</dbReference>
<dbReference type="SUPFAM" id="SSF47616">
    <property type="entry name" value="GST C-terminal domain-like"/>
    <property type="match status" value="1"/>
</dbReference>
<dbReference type="RefSeq" id="WP_183188437.1">
    <property type="nucleotide sequence ID" value="NZ_JACICD010000001.1"/>
</dbReference>
<dbReference type="Pfam" id="PF13410">
    <property type="entry name" value="GST_C_2"/>
    <property type="match status" value="1"/>
</dbReference>
<dbReference type="SUPFAM" id="SSF52833">
    <property type="entry name" value="Thioredoxin-like"/>
    <property type="match status" value="1"/>
</dbReference>
<evidence type="ECO:0000259" key="1">
    <source>
        <dbReference type="PROSITE" id="PS50404"/>
    </source>
</evidence>
<dbReference type="Gene3D" id="3.40.30.10">
    <property type="entry name" value="Glutaredoxin"/>
    <property type="match status" value="1"/>
</dbReference>
<accession>A0A839Z5T7</accession>
<dbReference type="InterPro" id="IPR040079">
    <property type="entry name" value="Glutathione_S-Trfase"/>
</dbReference>
<keyword evidence="2" id="KW-0808">Transferase</keyword>
<dbReference type="PROSITE" id="PS50404">
    <property type="entry name" value="GST_NTER"/>
    <property type="match status" value="1"/>
</dbReference>
<dbReference type="SFLD" id="SFLDS00019">
    <property type="entry name" value="Glutathione_Transferase_(cytos"/>
    <property type="match status" value="1"/>
</dbReference>
<keyword evidence="3" id="KW-1185">Reference proteome</keyword>
<dbReference type="PANTHER" id="PTHR44051">
    <property type="entry name" value="GLUTATHIONE S-TRANSFERASE-RELATED"/>
    <property type="match status" value="1"/>
</dbReference>
<reference evidence="2 3" key="1">
    <citation type="submission" date="2020-08" db="EMBL/GenBank/DDBJ databases">
        <title>Genomic Encyclopedia of Type Strains, Phase IV (KMG-IV): sequencing the most valuable type-strain genomes for metagenomic binning, comparative biology and taxonomic classification.</title>
        <authorList>
            <person name="Goeker M."/>
        </authorList>
    </citation>
    <scope>NUCLEOTIDE SEQUENCE [LARGE SCALE GENOMIC DNA]</scope>
    <source>
        <strain evidence="2 3">DSM 5895</strain>
    </source>
</reference>
<evidence type="ECO:0000313" key="2">
    <source>
        <dbReference type="EMBL" id="MBB3770331.1"/>
    </source>
</evidence>
<organism evidence="2 3">
    <name type="scientific">Ancylobacter tetraedralis</name>
    <dbReference type="NCBI Taxonomy" id="217068"/>
    <lineage>
        <taxon>Bacteria</taxon>
        <taxon>Pseudomonadati</taxon>
        <taxon>Pseudomonadota</taxon>
        <taxon>Alphaproteobacteria</taxon>
        <taxon>Hyphomicrobiales</taxon>
        <taxon>Xanthobacteraceae</taxon>
        <taxon>Ancylobacter</taxon>
    </lineage>
</organism>
<dbReference type="AlphaFoldDB" id="A0A839Z5T7"/>
<dbReference type="EMBL" id="JACICD010000001">
    <property type="protein sequence ID" value="MBB3770331.1"/>
    <property type="molecule type" value="Genomic_DNA"/>
</dbReference>